<dbReference type="SUPFAM" id="SSF53098">
    <property type="entry name" value="Ribonuclease H-like"/>
    <property type="match status" value="1"/>
</dbReference>
<feature type="domain" description="Integrase catalytic" evidence="2">
    <location>
        <begin position="495"/>
        <end position="687"/>
    </location>
</feature>
<dbReference type="Gene3D" id="3.30.420.10">
    <property type="entry name" value="Ribonuclease H-like superfamily/Ribonuclease H"/>
    <property type="match status" value="1"/>
</dbReference>
<evidence type="ECO:0000313" key="3">
    <source>
        <dbReference type="EMBL" id="RDJ98349.1"/>
    </source>
</evidence>
<feature type="region of interest" description="Disordered" evidence="1">
    <location>
        <begin position="597"/>
        <end position="632"/>
    </location>
</feature>
<accession>A0A370MYC4</accession>
<feature type="compositionally biased region" description="Basic and acidic residues" evidence="1">
    <location>
        <begin position="939"/>
        <end position="951"/>
    </location>
</feature>
<dbReference type="AlphaFoldDB" id="A0A370MYC4"/>
<comment type="caution">
    <text evidence="3">The sequence shown here is derived from an EMBL/GenBank/DDBJ whole genome shotgun (WGS) entry which is preliminary data.</text>
</comment>
<dbReference type="RefSeq" id="WP_115216765.1">
    <property type="nucleotide sequence ID" value="NZ_QKWJ01000149.1"/>
</dbReference>
<dbReference type="EMBL" id="QKWJ01000149">
    <property type="protein sequence ID" value="RDJ98349.1"/>
    <property type="molecule type" value="Genomic_DNA"/>
</dbReference>
<dbReference type="PROSITE" id="PS50994">
    <property type="entry name" value="INTEGRASE"/>
    <property type="match status" value="1"/>
</dbReference>
<dbReference type="Proteomes" id="UP000255165">
    <property type="component" value="Unassembled WGS sequence"/>
</dbReference>
<feature type="region of interest" description="Disordered" evidence="1">
    <location>
        <begin position="864"/>
        <end position="951"/>
    </location>
</feature>
<reference evidence="4" key="1">
    <citation type="submission" date="2018-06" db="EMBL/GenBank/DDBJ databases">
        <authorList>
            <person name="Feng T."/>
            <person name="Jeon C.O."/>
        </authorList>
    </citation>
    <scope>NUCLEOTIDE SEQUENCE [LARGE SCALE GENOMIC DNA]</scope>
    <source>
        <strain evidence="4">S23</strain>
    </source>
</reference>
<dbReference type="GO" id="GO:0003676">
    <property type="term" value="F:nucleic acid binding"/>
    <property type="evidence" value="ECO:0007669"/>
    <property type="project" value="InterPro"/>
</dbReference>
<proteinExistence type="predicted"/>
<evidence type="ECO:0000313" key="4">
    <source>
        <dbReference type="Proteomes" id="UP000255165"/>
    </source>
</evidence>
<dbReference type="GO" id="GO:0015074">
    <property type="term" value="P:DNA integration"/>
    <property type="evidence" value="ECO:0007669"/>
    <property type="project" value="InterPro"/>
</dbReference>
<feature type="compositionally biased region" description="Polar residues" evidence="1">
    <location>
        <begin position="875"/>
        <end position="897"/>
    </location>
</feature>
<protein>
    <recommendedName>
        <fullName evidence="2">Integrase catalytic domain-containing protein</fullName>
    </recommendedName>
</protein>
<sequence length="951" mass="107381">MREEAFQAALLQHRVGFHAAALLQRMWQKDSSALRRPTNGCVDHWFSEKTGRRMALSGHHDLAAVAECFERDPTILAWWPQPFEYGWVSQNLDGKATGRSRHDPDYVVLRESGFVVMDFASDSDLRKRQKKGKGLIQNPATHDWSWPDAERAYAALGLRYEIRSTAEIPYVLLDNIKDLERYKDGVCPPLTEDARRTILDVFDAQGFMSVRECVDKFQIDGNVIRRAVVEGLIVADLIHERIGTPDVMIYRDRELLADWRAAQEPLQPLPLPGDGIVEVGDFVKYHGYTYVVQFVDEHEVLLQGAGDIALMVSREELADLKANGAGRDYHDGPAHQQMRAAYVDLSHKERERGIARLSYLEGPNAKKLAPVNVRTKQRWAKIAASVSTRLWKIVALGKSKHVGNRAPRFTEAHEAFFASIVREVHDGTPSATKTATYKVYLDRNPKAVVGEDPMSFAAASERIDRASSPVDKHGRRGAYHLRNLTGRMEVRRSPHGVLPHEVCHIDHTLCDVFVVAEDDTQLGRPWLTLIWDASVRRCRAMYLSFRAPNTSSCLMAIREYVKRWDCLAKTFVVDGGFDLHTESVAAMEEAFGITIRKRKGSDPRSGSPIESQNRAREQQVDKQMHGNTSHLKAARRYAGRKLPRDDAEWTLPALYLAYQDYFFELRAKHQKHVKTGRTPEQYENELRRYCGSRDFLPVSYDFDLVMLTAPIFHSATRTVEPQGVFVDGQYFTSAAIANTKAGSKLPVRVEPHCANLIYVKTTNGWRAAFARNLQPYRKWTWHEAAIAYSQWKKLATSASRKSKTNEYACYLQERMLHPENFDARLLALECQEEQALLDHLGLNIDVEGKNVRIGVVKPLSSSRGRPLYAGANRLPSRSQAAADTTSSSVLQPGSFANTAAEEQPDDTGRTTSNADTMPPRSESPTKSVSAGRPRRKTRLVSDDAWKRSGFL</sequence>
<gene>
    <name evidence="3" type="ORF">DN412_41135</name>
</gene>
<dbReference type="InterPro" id="IPR036397">
    <property type="entry name" value="RNaseH_sf"/>
</dbReference>
<keyword evidence="4" id="KW-1185">Reference proteome</keyword>
<evidence type="ECO:0000259" key="2">
    <source>
        <dbReference type="PROSITE" id="PS50994"/>
    </source>
</evidence>
<dbReference type="InterPro" id="IPR001584">
    <property type="entry name" value="Integrase_cat-core"/>
</dbReference>
<evidence type="ECO:0000256" key="1">
    <source>
        <dbReference type="SAM" id="MobiDB-lite"/>
    </source>
</evidence>
<organism evidence="3 4">
    <name type="scientific">Cupriavidus lacunae</name>
    <dbReference type="NCBI Taxonomy" id="2666307"/>
    <lineage>
        <taxon>Bacteria</taxon>
        <taxon>Pseudomonadati</taxon>
        <taxon>Pseudomonadota</taxon>
        <taxon>Betaproteobacteria</taxon>
        <taxon>Burkholderiales</taxon>
        <taxon>Burkholderiaceae</taxon>
        <taxon>Cupriavidus</taxon>
    </lineage>
</organism>
<dbReference type="InterPro" id="IPR012337">
    <property type="entry name" value="RNaseH-like_sf"/>
</dbReference>
<feature type="compositionally biased region" description="Basic and acidic residues" evidence="1">
    <location>
        <begin position="613"/>
        <end position="624"/>
    </location>
</feature>
<name>A0A370MYC4_9BURK</name>